<dbReference type="PROSITE" id="PS51257">
    <property type="entry name" value="PROKAR_LIPOPROTEIN"/>
    <property type="match status" value="1"/>
</dbReference>
<gene>
    <name evidence="3" type="ORF">SAMN02745674_02536</name>
</gene>
<evidence type="ECO:0000313" key="3">
    <source>
        <dbReference type="EMBL" id="SKA22759.1"/>
    </source>
</evidence>
<dbReference type="Proteomes" id="UP000190061">
    <property type="component" value="Unassembled WGS sequence"/>
</dbReference>
<dbReference type="STRING" id="1122188.SAMN02745674_02536"/>
<evidence type="ECO:0000313" key="4">
    <source>
        <dbReference type="Proteomes" id="UP000190061"/>
    </source>
</evidence>
<dbReference type="SUPFAM" id="SSF48452">
    <property type="entry name" value="TPR-like"/>
    <property type="match status" value="1"/>
</dbReference>
<dbReference type="AlphaFoldDB" id="A0A1T4S384"/>
<feature type="signal peptide" evidence="2">
    <location>
        <begin position="1"/>
        <end position="20"/>
    </location>
</feature>
<organism evidence="3 4">
    <name type="scientific">Lysobacter spongiicola DSM 21749</name>
    <dbReference type="NCBI Taxonomy" id="1122188"/>
    <lineage>
        <taxon>Bacteria</taxon>
        <taxon>Pseudomonadati</taxon>
        <taxon>Pseudomonadota</taxon>
        <taxon>Gammaproteobacteria</taxon>
        <taxon>Lysobacterales</taxon>
        <taxon>Lysobacteraceae</taxon>
        <taxon>Novilysobacter</taxon>
    </lineage>
</organism>
<accession>A0A1T4S384</accession>
<name>A0A1T4S384_9GAMM</name>
<dbReference type="InterPro" id="IPR011990">
    <property type="entry name" value="TPR-like_helical_dom_sf"/>
</dbReference>
<sequence length="201" mass="20879">MKTLLAAACRLMLPVVAVLALGACSTMSRKPASYSEVLGQAESEVAAGRVESALIGFNEAARIDPVNKEPWLRSAQLQFDAGNYGHAIVAAEEVLQRDPADKVADSVLTVAGLRIASQSLQRLQGNGALASESARAEAERLAATMRDTMGEAFLAGPEASAEKARASSRGRAAPRRRAAPKAAPAAKPKSDIDNPFGVLGG</sequence>
<evidence type="ECO:0000256" key="1">
    <source>
        <dbReference type="SAM" id="MobiDB-lite"/>
    </source>
</evidence>
<keyword evidence="2" id="KW-0732">Signal</keyword>
<reference evidence="3 4" key="1">
    <citation type="submission" date="2017-02" db="EMBL/GenBank/DDBJ databases">
        <authorList>
            <person name="Peterson S.W."/>
        </authorList>
    </citation>
    <scope>NUCLEOTIDE SEQUENCE [LARGE SCALE GENOMIC DNA]</scope>
    <source>
        <strain evidence="3 4">DSM 21749</strain>
    </source>
</reference>
<feature type="chain" id="PRO_5012413950" evidence="2">
    <location>
        <begin position="21"/>
        <end position="201"/>
    </location>
</feature>
<feature type="compositionally biased region" description="Basic residues" evidence="1">
    <location>
        <begin position="166"/>
        <end position="179"/>
    </location>
</feature>
<proteinExistence type="predicted"/>
<dbReference type="RefSeq" id="WP_200809252.1">
    <property type="nucleotide sequence ID" value="NZ_FUXP01000013.1"/>
</dbReference>
<protein>
    <submittedName>
        <fullName evidence="3">Uncharacterized protein</fullName>
    </submittedName>
</protein>
<keyword evidence="4" id="KW-1185">Reference proteome</keyword>
<evidence type="ECO:0000256" key="2">
    <source>
        <dbReference type="SAM" id="SignalP"/>
    </source>
</evidence>
<feature type="region of interest" description="Disordered" evidence="1">
    <location>
        <begin position="154"/>
        <end position="201"/>
    </location>
</feature>
<dbReference type="Gene3D" id="1.25.40.10">
    <property type="entry name" value="Tetratricopeptide repeat domain"/>
    <property type="match status" value="1"/>
</dbReference>
<dbReference type="EMBL" id="FUXP01000013">
    <property type="protein sequence ID" value="SKA22759.1"/>
    <property type="molecule type" value="Genomic_DNA"/>
</dbReference>